<evidence type="ECO:0000256" key="6">
    <source>
        <dbReference type="SAM" id="MobiDB-lite"/>
    </source>
</evidence>
<feature type="compositionally biased region" description="Basic and acidic residues" evidence="6">
    <location>
        <begin position="76"/>
        <end position="92"/>
    </location>
</feature>
<dbReference type="Pfam" id="PF02847">
    <property type="entry name" value="MA3"/>
    <property type="match status" value="1"/>
</dbReference>
<feature type="compositionally biased region" description="Basic and acidic residues" evidence="6">
    <location>
        <begin position="1532"/>
        <end position="1557"/>
    </location>
</feature>
<feature type="region of interest" description="Disordered" evidence="6">
    <location>
        <begin position="1407"/>
        <end position="1467"/>
    </location>
</feature>
<evidence type="ECO:0000256" key="1">
    <source>
        <dbReference type="ARBA" id="ARBA00004123"/>
    </source>
</evidence>
<dbReference type="Proteomes" id="UP000836402">
    <property type="component" value="Unassembled WGS sequence"/>
</dbReference>
<keyword evidence="5" id="KW-0539">Nucleus</keyword>
<feature type="region of interest" description="Disordered" evidence="6">
    <location>
        <begin position="1192"/>
        <end position="1345"/>
    </location>
</feature>
<dbReference type="InterPro" id="IPR050781">
    <property type="entry name" value="CWC22_splicing_factor"/>
</dbReference>
<feature type="compositionally biased region" description="Low complexity" evidence="6">
    <location>
        <begin position="1252"/>
        <end position="1274"/>
    </location>
</feature>
<dbReference type="SMART" id="SM00544">
    <property type="entry name" value="MA3"/>
    <property type="match status" value="1"/>
</dbReference>
<dbReference type="PANTHER" id="PTHR18034">
    <property type="entry name" value="CELL CYCLE CONTROL PROTEIN CWF22-RELATED"/>
    <property type="match status" value="1"/>
</dbReference>
<feature type="region of interest" description="Disordered" evidence="6">
    <location>
        <begin position="756"/>
        <end position="780"/>
    </location>
</feature>
<dbReference type="PANTHER" id="PTHR18034:SF3">
    <property type="entry name" value="PRE-MRNA-SPLICING FACTOR CWC22 HOMOLOG"/>
    <property type="match status" value="1"/>
</dbReference>
<feature type="region of interest" description="Disordered" evidence="6">
    <location>
        <begin position="842"/>
        <end position="975"/>
    </location>
</feature>
<feature type="compositionally biased region" description="Low complexity" evidence="6">
    <location>
        <begin position="1437"/>
        <end position="1462"/>
    </location>
</feature>
<dbReference type="SMART" id="SM00543">
    <property type="entry name" value="MIF4G"/>
    <property type="match status" value="1"/>
</dbReference>
<dbReference type="InterPro" id="IPR016024">
    <property type="entry name" value="ARM-type_fold"/>
</dbReference>
<keyword evidence="3" id="KW-0507">mRNA processing</keyword>
<feature type="region of interest" description="Disordered" evidence="6">
    <location>
        <begin position="659"/>
        <end position="716"/>
    </location>
</feature>
<dbReference type="PROSITE" id="PS51366">
    <property type="entry name" value="MI"/>
    <property type="match status" value="1"/>
</dbReference>
<gene>
    <name evidence="8" type="ORF">JKIAZH3_G2241</name>
</gene>
<evidence type="ECO:0000256" key="4">
    <source>
        <dbReference type="ARBA" id="ARBA00023187"/>
    </source>
</evidence>
<feature type="compositionally biased region" description="Basic and acidic residues" evidence="6">
    <location>
        <begin position="56"/>
        <end position="66"/>
    </location>
</feature>
<feature type="compositionally biased region" description="Basic and acidic residues" evidence="6">
    <location>
        <begin position="1288"/>
        <end position="1307"/>
    </location>
</feature>
<comment type="similarity">
    <text evidence="2">Belongs to the CWC22 family.</text>
</comment>
<keyword evidence="4" id="KW-0508">mRNA splicing</keyword>
<feature type="domain" description="MI" evidence="7">
    <location>
        <begin position="447"/>
        <end position="563"/>
    </location>
</feature>
<dbReference type="InterPro" id="IPR003890">
    <property type="entry name" value="MIF4G-like_typ-3"/>
</dbReference>
<feature type="compositionally biased region" description="Low complexity" evidence="6">
    <location>
        <begin position="1206"/>
        <end position="1216"/>
    </location>
</feature>
<comment type="caution">
    <text evidence="8">The sequence shown here is derived from an EMBL/GenBank/DDBJ whole genome shotgun (WGS) entry which is preliminary data.</text>
</comment>
<evidence type="ECO:0000256" key="2">
    <source>
        <dbReference type="ARBA" id="ARBA00006856"/>
    </source>
</evidence>
<protein>
    <recommendedName>
        <fullName evidence="7">MI domain-containing protein</fullName>
    </recommendedName>
</protein>
<feature type="region of interest" description="Disordered" evidence="6">
    <location>
        <begin position="391"/>
        <end position="426"/>
    </location>
</feature>
<feature type="compositionally biased region" description="Low complexity" evidence="6">
    <location>
        <begin position="1333"/>
        <end position="1343"/>
    </location>
</feature>
<dbReference type="Gene3D" id="1.25.40.180">
    <property type="match status" value="1"/>
</dbReference>
<evidence type="ECO:0000313" key="9">
    <source>
        <dbReference type="Proteomes" id="UP000836402"/>
    </source>
</evidence>
<evidence type="ECO:0000259" key="7">
    <source>
        <dbReference type="PROSITE" id="PS51366"/>
    </source>
</evidence>
<feature type="compositionally biased region" description="Gly residues" evidence="6">
    <location>
        <begin position="8"/>
        <end position="21"/>
    </location>
</feature>
<name>A0ABN7IQ03_9BASI</name>
<feature type="compositionally biased region" description="Low complexity" evidence="6">
    <location>
        <begin position="670"/>
        <end position="687"/>
    </location>
</feature>
<feature type="compositionally biased region" description="Basic and acidic residues" evidence="6">
    <location>
        <begin position="874"/>
        <end position="885"/>
    </location>
</feature>
<reference evidence="8" key="1">
    <citation type="submission" date="2020-10" db="EMBL/GenBank/DDBJ databases">
        <authorList>
            <person name="Sedaghatjoo S."/>
        </authorList>
    </citation>
    <scope>NUCLEOTIDE SEQUENCE</scope>
    <source>
        <strain evidence="8">AZH3</strain>
    </source>
</reference>
<feature type="compositionally biased region" description="Acidic residues" evidence="6">
    <location>
        <begin position="394"/>
        <end position="426"/>
    </location>
</feature>
<evidence type="ECO:0000256" key="3">
    <source>
        <dbReference type="ARBA" id="ARBA00022664"/>
    </source>
</evidence>
<proteinExistence type="inferred from homology"/>
<dbReference type="InterPro" id="IPR003891">
    <property type="entry name" value="Initiation_fac_eIF4g_MI"/>
</dbReference>
<keyword evidence="9" id="KW-1185">Reference proteome</keyword>
<comment type="subcellular location">
    <subcellularLocation>
        <location evidence="1">Nucleus</location>
    </subcellularLocation>
</comment>
<dbReference type="EMBL" id="CAJHJG010001157">
    <property type="protein sequence ID" value="CAD6909725.1"/>
    <property type="molecule type" value="Genomic_DNA"/>
</dbReference>
<dbReference type="SUPFAM" id="SSF48371">
    <property type="entry name" value="ARM repeat"/>
    <property type="match status" value="1"/>
</dbReference>
<feature type="compositionally biased region" description="Low complexity" evidence="6">
    <location>
        <begin position="1561"/>
        <end position="1576"/>
    </location>
</feature>
<sequence length="1667" mass="180625">MAPDLDGGDGSGSGSGDGSGPGALALALASKRKRSPSPGSASPPPAARRRRSPSPRNERERERDRNLPPPSTSRMAADKDKDKEKDKGKAKDTAAIGSALRDHLAIAASTTRAGGAYIPPARLRALMAEAAAGNPGSPEYQRMSWDALKKSITGLINKVAADNIKFVVPELFGGANLIRGRGLFCRAIMRAQGLSLPYTPVFAALVAIVNTKLPMIGELLGIRLVSQFRRAFKRNDKPICYSTILFIAHLVNQRVLHEILALEVLLLLLEKPTDDSVELAVGFMREAGAFLAEEAPKASNGVFDRFRAILYEGTITTRIQFMIEVLSQVRREAFKDNPKIPENLDLVEEDDQITHEIGLDSKLNIQEGLNIFKLDPDFLENEDKYRQIKAEILGENDSDGDDEAGDDDDDDDDDEDDEDEAADDETELEAAQRKLEIHDRTETNLVNLRRTIYLTIMSSSIYEEAVHKLLKINMPENQQIEMCNMIIECCSQERTFNKFYAHIGERFCKLNRMWSGCFEQAFHNYYDTIHRYETNRLRNVARFFGSLMATDSISWASLNAIHMNEDDTTSSSRIFTKILFGEMQEILGLKELVSRFKTEEMQPHFSNMFPLDNPKNTRFSVNFFTSIGLGALTEKMREHLKNAPKLILAQRAAAAAAARAARGEDDSDSSESSSSSSSDVSSDSSSDLHTAPPPELAHDPASQPAMATPEHDRPIDWDHISHFDRENEEKRFAVLQRDAERERLMWLSMPGNDHPSYYSDSDADGYQSDAPSPAPSVVAAAASTESDPYLRFAVDSLVREDPSTSSFRPIPAPGPAQRYSHHPVLAAEEDEQTRLLVAQKVLHGNRTGNRGNKLKRKEGVRYASRGKLSNWNDGKTEKEMTDSAKQRTKALQRASIRSLLDSAPSPTPSPPLRPRRVPEDWPEPEESNLRGTAANDDDGHHHRGAAAGPSSERSRRAGKARATVANSSAPTRDAVKAEVDDAAAGASSSTGLETYPWLRSHTLGKAAGPYLEDYPQDHDPAARKAHMHPSIPNGQRPRKRRLLQAAIAAAASADGHLDPTIAAELSEAFTPQDLGDADISRGGAGGSRTGGGGSGSGGASGSGSRTTTGTGTENLSSTSLAPTLLRPVLTPLALLESQTLRHTFRNPHIGALSKTALDLIESEDVVSRALGRCFAAIESGGMPGWGAYMEAEERTRRRRKEDEAARAAAAAAAAARTKGKGKKKETSKEDQQDGAGGAAAAAEAPLPPPPDESAAASKETEMQGVQVDDQQQNGTEKEAGTSGPDGDVSMRDDPATSTAVKDEHADHGQTTFSPTQPHQSADHNGSPMDPLTAAAAGAPDAGPSSLLTELDLRARNSAAAPGFPPSAWHSLADLAPALNQVEQLFITPGGIDIPVHHAVHSAPFDASAASAAGGSGSADGDMLQAGGSPTGAEPHVGLSGLQGPSSSSSFPSPQSSSGPAPSTQTAHLDANQQRVLVRAALECVYELAQDSREYIERLQEVREKLAQVKLGRARVWGAVRGWALGEVEDELERRRVERAEERERERERAREVQRQQEAEESGQAAAVGASGSGSSSTRNANKRRRKKQAPAEAQSKDLPAPADELPVLTHHVAPTVPEADEDFPVTDVMRQWPWQTMEERREATRLLRENAWKIISQHPAAYGYEWG</sequence>
<organism evidence="8 9">
    <name type="scientific">Tilletia caries</name>
    <name type="common">wheat bunt fungus</name>
    <dbReference type="NCBI Taxonomy" id="13290"/>
    <lineage>
        <taxon>Eukaryota</taxon>
        <taxon>Fungi</taxon>
        <taxon>Dikarya</taxon>
        <taxon>Basidiomycota</taxon>
        <taxon>Ustilaginomycotina</taxon>
        <taxon>Exobasidiomycetes</taxon>
        <taxon>Tilletiales</taxon>
        <taxon>Tilletiaceae</taxon>
        <taxon>Tilletia</taxon>
    </lineage>
</organism>
<feature type="compositionally biased region" description="Polar residues" evidence="6">
    <location>
        <begin position="1308"/>
        <end position="1323"/>
    </location>
</feature>
<dbReference type="Pfam" id="PF02854">
    <property type="entry name" value="MIF4G"/>
    <property type="match status" value="1"/>
</dbReference>
<evidence type="ECO:0000313" key="8">
    <source>
        <dbReference type="EMBL" id="CAD6909725.1"/>
    </source>
</evidence>
<evidence type="ECO:0000256" key="5">
    <source>
        <dbReference type="ARBA" id="ARBA00023242"/>
    </source>
</evidence>
<feature type="region of interest" description="Disordered" evidence="6">
    <location>
        <begin position="1"/>
        <end position="94"/>
    </location>
</feature>
<accession>A0ABN7IQ03</accession>
<feature type="region of interest" description="Disordered" evidence="6">
    <location>
        <begin position="1532"/>
        <end position="1602"/>
    </location>
</feature>
<feature type="compositionally biased region" description="Gly residues" evidence="6">
    <location>
        <begin position="1082"/>
        <end position="1101"/>
    </location>
</feature>
<feature type="region of interest" description="Disordered" evidence="6">
    <location>
        <begin position="1072"/>
        <end position="1119"/>
    </location>
</feature>
<feature type="compositionally biased region" description="Low complexity" evidence="6">
    <location>
        <begin position="1102"/>
        <end position="1112"/>
    </location>
</feature>
<feature type="compositionally biased region" description="Basic and acidic residues" evidence="6">
    <location>
        <begin position="1192"/>
        <end position="1205"/>
    </location>
</feature>